<dbReference type="RefSeq" id="WP_014221171.1">
    <property type="nucleotide sequence ID" value="NZ_LWBO01000015.1"/>
</dbReference>
<keyword evidence="2" id="KW-1185">Reference proteome</keyword>
<sequence>MMKPPRQRWLLVLVAILLLTNIATLSIYWLKKPDHEGGPGHEPGSREKRMGQFMVDQMKFDSNQEAAYWKLRDSMIATQRPVMDSMRDAKKRFFDLLNYVPVTDSSGTDSSDLLARSNQIAELQKRLDLATFRHFQNVRALCHPDQLQKFDTVIKEIVNRMTPFRRMTKDSLDKGNK</sequence>
<accession>A0ABX3NW43</accession>
<dbReference type="Proteomes" id="UP000192277">
    <property type="component" value="Unassembled WGS sequence"/>
</dbReference>
<dbReference type="Gene3D" id="1.20.120.1490">
    <property type="match status" value="1"/>
</dbReference>
<evidence type="ECO:0000313" key="2">
    <source>
        <dbReference type="Proteomes" id="UP000192277"/>
    </source>
</evidence>
<dbReference type="EMBL" id="LWBO01000015">
    <property type="protein sequence ID" value="OQP46404.1"/>
    <property type="molecule type" value="Genomic_DNA"/>
</dbReference>
<evidence type="ECO:0008006" key="3">
    <source>
        <dbReference type="Google" id="ProtNLM"/>
    </source>
</evidence>
<gene>
    <name evidence="1" type="ORF">A4D02_31920</name>
</gene>
<name>A0ABX3NW43_9BACT</name>
<reference evidence="1 2" key="1">
    <citation type="submission" date="2016-04" db="EMBL/GenBank/DDBJ databases">
        <authorList>
            <person name="Chen L."/>
            <person name="Zhuang W."/>
            <person name="Wang G."/>
        </authorList>
    </citation>
    <scope>NUCLEOTIDE SEQUENCE [LARGE SCALE GENOMIC DNA]</scope>
    <source>
        <strain evidence="2">GR20</strain>
    </source>
</reference>
<organism evidence="1 2">
    <name type="scientific">Niastella koreensis</name>
    <dbReference type="NCBI Taxonomy" id="354356"/>
    <lineage>
        <taxon>Bacteria</taxon>
        <taxon>Pseudomonadati</taxon>
        <taxon>Bacteroidota</taxon>
        <taxon>Chitinophagia</taxon>
        <taxon>Chitinophagales</taxon>
        <taxon>Chitinophagaceae</taxon>
        <taxon>Niastella</taxon>
    </lineage>
</organism>
<evidence type="ECO:0000313" key="1">
    <source>
        <dbReference type="EMBL" id="OQP46404.1"/>
    </source>
</evidence>
<proteinExistence type="predicted"/>
<comment type="caution">
    <text evidence="1">The sequence shown here is derived from an EMBL/GenBank/DDBJ whole genome shotgun (WGS) entry which is preliminary data.</text>
</comment>
<protein>
    <recommendedName>
        <fullName evidence="3">Periplasmic heavy metal sensor</fullName>
    </recommendedName>
</protein>